<accession>A0A2H4PRA2</accession>
<dbReference type="GeneID" id="62680546"/>
<protein>
    <submittedName>
        <fullName evidence="1">Uncharacterized protein</fullName>
    </submittedName>
</protein>
<proteinExistence type="predicted"/>
<reference evidence="2" key="1">
    <citation type="submission" date="2017-10" db="EMBL/GenBank/DDBJ databases">
        <title>Isolation and characterization of a group of new proteus bacteriophages.</title>
        <authorList>
            <person name="Kozlova Y.N."/>
            <person name="Morozova V.V."/>
            <person name="Babkin I.V."/>
            <person name="Tikunova N.V."/>
            <person name="Bokovaya O.V."/>
            <person name="Shedko E.D."/>
        </authorList>
    </citation>
    <scope>NUCLEOTIDE SEQUENCE [LARGE SCALE GENOMIC DNA]</scope>
</reference>
<dbReference type="EMBL" id="MG030346">
    <property type="protein sequence ID" value="ATW69836.1"/>
    <property type="molecule type" value="Genomic_DNA"/>
</dbReference>
<sequence>MRVRTGSDKYILATLPLFISFLISDIIKPDRIITEDGLLTLSSDIATGKGKSFNKLSMNFSR</sequence>
<keyword evidence="2" id="KW-1185">Reference proteome</keyword>
<dbReference type="RefSeq" id="YP_009997971.1">
    <property type="nucleotide sequence ID" value="NC_052981.1"/>
</dbReference>
<organism evidence="1 2">
    <name type="scientific">Proteus phage PM87</name>
    <dbReference type="NCBI Taxonomy" id="2048007"/>
    <lineage>
        <taxon>Viruses</taxon>
        <taxon>Duplodnaviria</taxon>
        <taxon>Heunggongvirae</taxon>
        <taxon>Uroviricota</taxon>
        <taxon>Caudoviricetes</taxon>
        <taxon>Casjensviridae</taxon>
        <taxon>Lavrentievavirus</taxon>
        <taxon>Lavrentievavirus PM87</taxon>
    </lineage>
</organism>
<dbReference type="Proteomes" id="UP000241270">
    <property type="component" value="Segment"/>
</dbReference>
<evidence type="ECO:0000313" key="2">
    <source>
        <dbReference type="Proteomes" id="UP000241270"/>
    </source>
</evidence>
<dbReference type="KEGG" id="vg:62680546"/>
<name>A0A2H4PRA2_9CAUD</name>
<evidence type="ECO:0000313" key="1">
    <source>
        <dbReference type="EMBL" id="ATW69836.1"/>
    </source>
</evidence>